<proteinExistence type="predicted"/>
<evidence type="ECO:0000313" key="3">
    <source>
        <dbReference type="Proteomes" id="UP000183832"/>
    </source>
</evidence>
<keyword evidence="1" id="KW-0472">Membrane</keyword>
<evidence type="ECO:0000256" key="1">
    <source>
        <dbReference type="SAM" id="Phobius"/>
    </source>
</evidence>
<evidence type="ECO:0000313" key="2">
    <source>
        <dbReference type="EMBL" id="CRL02165.1"/>
    </source>
</evidence>
<reference evidence="2 3" key="1">
    <citation type="submission" date="2015-04" db="EMBL/GenBank/DDBJ databases">
        <authorList>
            <person name="Syromyatnikov M.Y."/>
            <person name="Popov V.N."/>
        </authorList>
    </citation>
    <scope>NUCLEOTIDE SEQUENCE [LARGE SCALE GENOMIC DNA]</scope>
</reference>
<keyword evidence="3" id="KW-1185">Reference proteome</keyword>
<feature type="transmembrane region" description="Helical" evidence="1">
    <location>
        <begin position="21"/>
        <end position="37"/>
    </location>
</feature>
<dbReference type="EMBL" id="CVRI01000057">
    <property type="protein sequence ID" value="CRL02165.1"/>
    <property type="molecule type" value="Genomic_DNA"/>
</dbReference>
<gene>
    <name evidence="2" type="ORF">CLUMA_CG015538</name>
</gene>
<protein>
    <submittedName>
        <fullName evidence="2">CLUMA_CG015538, isoform A</fullName>
    </submittedName>
</protein>
<dbReference type="AlphaFoldDB" id="A0A1J1IPJ3"/>
<dbReference type="Proteomes" id="UP000183832">
    <property type="component" value="Unassembled WGS sequence"/>
</dbReference>
<keyword evidence="1" id="KW-1133">Transmembrane helix</keyword>
<accession>A0A1J1IPJ3</accession>
<organism evidence="2 3">
    <name type="scientific">Clunio marinus</name>
    <dbReference type="NCBI Taxonomy" id="568069"/>
    <lineage>
        <taxon>Eukaryota</taxon>
        <taxon>Metazoa</taxon>
        <taxon>Ecdysozoa</taxon>
        <taxon>Arthropoda</taxon>
        <taxon>Hexapoda</taxon>
        <taxon>Insecta</taxon>
        <taxon>Pterygota</taxon>
        <taxon>Neoptera</taxon>
        <taxon>Endopterygota</taxon>
        <taxon>Diptera</taxon>
        <taxon>Nematocera</taxon>
        <taxon>Chironomoidea</taxon>
        <taxon>Chironomidae</taxon>
        <taxon>Clunio</taxon>
    </lineage>
</organism>
<name>A0A1J1IPJ3_9DIPT</name>
<keyword evidence="1" id="KW-0812">Transmembrane</keyword>
<sequence length="72" mass="8310">MKAASKSFSFRRDNTRPPQHIISNFILIAMLSHLFTSEDSLFIMKVLEEPSTPNIDTNLTSHLRNKLSQYTK</sequence>